<name>A0A068V944_COFCA</name>
<organism evidence="1 2">
    <name type="scientific">Coffea canephora</name>
    <name type="common">Robusta coffee</name>
    <dbReference type="NCBI Taxonomy" id="49390"/>
    <lineage>
        <taxon>Eukaryota</taxon>
        <taxon>Viridiplantae</taxon>
        <taxon>Streptophyta</taxon>
        <taxon>Embryophyta</taxon>
        <taxon>Tracheophyta</taxon>
        <taxon>Spermatophyta</taxon>
        <taxon>Magnoliopsida</taxon>
        <taxon>eudicotyledons</taxon>
        <taxon>Gunneridae</taxon>
        <taxon>Pentapetalae</taxon>
        <taxon>asterids</taxon>
        <taxon>lamiids</taxon>
        <taxon>Gentianales</taxon>
        <taxon>Rubiaceae</taxon>
        <taxon>Ixoroideae</taxon>
        <taxon>Gardenieae complex</taxon>
        <taxon>Bertiereae - Coffeeae clade</taxon>
        <taxon>Coffeeae</taxon>
        <taxon>Coffea</taxon>
    </lineage>
</organism>
<dbReference type="EMBL" id="HG739233">
    <property type="protein sequence ID" value="CDP17255.1"/>
    <property type="molecule type" value="Genomic_DNA"/>
</dbReference>
<dbReference type="AlphaFoldDB" id="A0A068V944"/>
<dbReference type="STRING" id="49390.A0A068V944"/>
<proteinExistence type="predicted"/>
<reference evidence="2" key="1">
    <citation type="journal article" date="2014" name="Science">
        <title>The coffee genome provides insight into the convergent evolution of caffeine biosynthesis.</title>
        <authorList>
            <person name="Denoeud F."/>
            <person name="Carretero-Paulet L."/>
            <person name="Dereeper A."/>
            <person name="Droc G."/>
            <person name="Guyot R."/>
            <person name="Pietrella M."/>
            <person name="Zheng C."/>
            <person name="Alberti A."/>
            <person name="Anthony F."/>
            <person name="Aprea G."/>
            <person name="Aury J.M."/>
            <person name="Bento P."/>
            <person name="Bernard M."/>
            <person name="Bocs S."/>
            <person name="Campa C."/>
            <person name="Cenci A."/>
            <person name="Combes M.C."/>
            <person name="Crouzillat D."/>
            <person name="Da Silva C."/>
            <person name="Daddiego L."/>
            <person name="De Bellis F."/>
            <person name="Dussert S."/>
            <person name="Garsmeur O."/>
            <person name="Gayraud T."/>
            <person name="Guignon V."/>
            <person name="Jahn K."/>
            <person name="Jamilloux V."/>
            <person name="Joet T."/>
            <person name="Labadie K."/>
            <person name="Lan T."/>
            <person name="Leclercq J."/>
            <person name="Lepelley M."/>
            <person name="Leroy T."/>
            <person name="Li L.T."/>
            <person name="Librado P."/>
            <person name="Lopez L."/>
            <person name="Munoz A."/>
            <person name="Noel B."/>
            <person name="Pallavicini A."/>
            <person name="Perrotta G."/>
            <person name="Poncet V."/>
            <person name="Pot D."/>
            <person name="Priyono X."/>
            <person name="Rigoreau M."/>
            <person name="Rouard M."/>
            <person name="Rozas J."/>
            <person name="Tranchant-Dubreuil C."/>
            <person name="VanBuren R."/>
            <person name="Zhang Q."/>
            <person name="Andrade A.C."/>
            <person name="Argout X."/>
            <person name="Bertrand B."/>
            <person name="de Kochko A."/>
            <person name="Graziosi G."/>
            <person name="Henry R.J."/>
            <person name="Jayarama X."/>
            <person name="Ming R."/>
            <person name="Nagai C."/>
            <person name="Rounsley S."/>
            <person name="Sankoff D."/>
            <person name="Giuliano G."/>
            <person name="Albert V.A."/>
            <person name="Wincker P."/>
            <person name="Lashermes P."/>
        </authorList>
    </citation>
    <scope>NUCLEOTIDE SEQUENCE [LARGE SCALE GENOMIC DNA]</scope>
    <source>
        <strain evidence="2">cv. DH200-94</strain>
    </source>
</reference>
<protein>
    <submittedName>
        <fullName evidence="1">Uncharacterized protein</fullName>
    </submittedName>
</protein>
<dbReference type="InParanoid" id="A0A068V944"/>
<dbReference type="Proteomes" id="UP000295252">
    <property type="component" value="Chromosome II"/>
</dbReference>
<dbReference type="OrthoDB" id="30023at2759"/>
<sequence length="47" mass="5104">MDVPARKAMLGRVVDTESPGIIKCKSIHEPMQTCLNAVDSLILIDHG</sequence>
<dbReference type="Gramene" id="CDP17255">
    <property type="protein sequence ID" value="CDP17255"/>
    <property type="gene ID" value="GSCOC_T00013672001"/>
</dbReference>
<gene>
    <name evidence="1" type="ORF">GSCOC_T00013672001</name>
</gene>
<evidence type="ECO:0000313" key="2">
    <source>
        <dbReference type="Proteomes" id="UP000295252"/>
    </source>
</evidence>
<evidence type="ECO:0000313" key="1">
    <source>
        <dbReference type="EMBL" id="CDP17255.1"/>
    </source>
</evidence>
<accession>A0A068V944</accession>
<keyword evidence="2" id="KW-1185">Reference proteome</keyword>
<dbReference type="PhylomeDB" id="A0A068V944"/>